<dbReference type="RefSeq" id="WP_254843391.1">
    <property type="nucleotide sequence ID" value="NZ_FTMP01000007.1"/>
</dbReference>
<feature type="signal peptide" evidence="3">
    <location>
        <begin position="1"/>
        <end position="19"/>
    </location>
</feature>
<dbReference type="AlphaFoldDB" id="A0A1N6V6S0"/>
<feature type="transmembrane region" description="Helical" evidence="2">
    <location>
        <begin position="364"/>
        <end position="381"/>
    </location>
</feature>
<feature type="region of interest" description="Disordered" evidence="1">
    <location>
        <begin position="170"/>
        <end position="251"/>
    </location>
</feature>
<gene>
    <name evidence="4" type="ORF">SAMN05878282_107149</name>
</gene>
<feature type="chain" id="PRO_5012071391" evidence="3">
    <location>
        <begin position="20"/>
        <end position="387"/>
    </location>
</feature>
<evidence type="ECO:0000256" key="3">
    <source>
        <dbReference type="SAM" id="SignalP"/>
    </source>
</evidence>
<feature type="compositionally biased region" description="Gly residues" evidence="1">
    <location>
        <begin position="198"/>
        <end position="251"/>
    </location>
</feature>
<keyword evidence="2" id="KW-0472">Membrane</keyword>
<dbReference type="Proteomes" id="UP000185841">
    <property type="component" value="Unassembled WGS sequence"/>
</dbReference>
<keyword evidence="2" id="KW-0812">Transmembrane</keyword>
<evidence type="ECO:0000256" key="1">
    <source>
        <dbReference type="SAM" id="MobiDB-lite"/>
    </source>
</evidence>
<reference evidence="4 5" key="1">
    <citation type="submission" date="2017-01" db="EMBL/GenBank/DDBJ databases">
        <authorList>
            <person name="Mah S.A."/>
            <person name="Swanson W.J."/>
            <person name="Moy G.W."/>
            <person name="Vacquier V.D."/>
        </authorList>
    </citation>
    <scope>NUCLEOTIDE SEQUENCE [LARGE SCALE GENOMIC DNA]</scope>
    <source>
        <strain evidence="4 5">RU36E</strain>
    </source>
</reference>
<organism evidence="4 5">
    <name type="scientific">Aquipseudomonas alcaligenes</name>
    <name type="common">Pseudomonas alcaligenes</name>
    <dbReference type="NCBI Taxonomy" id="43263"/>
    <lineage>
        <taxon>Bacteria</taxon>
        <taxon>Pseudomonadati</taxon>
        <taxon>Pseudomonadota</taxon>
        <taxon>Gammaproteobacteria</taxon>
        <taxon>Pseudomonadales</taxon>
        <taxon>Pseudomonadaceae</taxon>
        <taxon>Aquipseudomonas</taxon>
    </lineage>
</organism>
<name>A0A1N6V6S0_AQUAC</name>
<evidence type="ECO:0000313" key="4">
    <source>
        <dbReference type="EMBL" id="SIQ73584.1"/>
    </source>
</evidence>
<evidence type="ECO:0000313" key="5">
    <source>
        <dbReference type="Proteomes" id="UP000185841"/>
    </source>
</evidence>
<proteinExistence type="predicted"/>
<keyword evidence="3" id="KW-0732">Signal</keyword>
<dbReference type="Pfam" id="PF05616">
    <property type="entry name" value="Neisseria_TspB"/>
    <property type="match status" value="1"/>
</dbReference>
<accession>A0A1N6V6S0</accession>
<sequence length="387" mass="39689">MRRLLIALLCLGLSGHSFAAVSYYTSATPEYFNTSPNEACRPAIEANVSFPAGHSLVQPLGDTLSGCSYRARNENGQTYVNGFLVNGLPVYVFQKSCQQGDAGILNWPFGVKNSPTGDVPPASAILPPSPVCQSGCMQERGAVQSCFSFPDEDPLKVYCDWNTTLTGAACSTGDEPTKPELPDPEPDPCQADPNAQGCTGGGDTGGGDTGGGDTGGGDTGGGDTGGGDTGGGDTGGGDTGGGDTGGGDNGSGGNAASGLGCNETLSCSGDSITCSILNLQKQSRCEGLVNGDFDEQRPFIDDFLSGDKFKPEQDEEISISNLFKEGTRFLPTGCPQPKSMALTANGGRSFQLSYEPLCQFASDLSYLIVAAAAVFYALYVGRAVGGE</sequence>
<dbReference type="NCBIfam" id="NF041109">
    <property type="entry name" value="VF_TspB_C_term"/>
    <property type="match status" value="1"/>
</dbReference>
<dbReference type="EMBL" id="FTMP01000007">
    <property type="protein sequence ID" value="SIQ73584.1"/>
    <property type="molecule type" value="Genomic_DNA"/>
</dbReference>
<protein>
    <submittedName>
        <fullName evidence="4">TspB protein</fullName>
    </submittedName>
</protein>
<evidence type="ECO:0000256" key="2">
    <source>
        <dbReference type="SAM" id="Phobius"/>
    </source>
</evidence>
<dbReference type="InterPro" id="IPR008708">
    <property type="entry name" value="Neisseria_TspB"/>
</dbReference>
<keyword evidence="2" id="KW-1133">Transmembrane helix</keyword>